<evidence type="ECO:0000313" key="2">
    <source>
        <dbReference type="EMBL" id="KDQ14357.1"/>
    </source>
</evidence>
<dbReference type="Proteomes" id="UP000027195">
    <property type="component" value="Unassembled WGS sequence"/>
</dbReference>
<reference evidence="3" key="1">
    <citation type="journal article" date="2014" name="Proc. Natl. Acad. Sci. U.S.A.">
        <title>Extensive sampling of basidiomycete genomes demonstrates inadequacy of the white-rot/brown-rot paradigm for wood decay fungi.</title>
        <authorList>
            <person name="Riley R."/>
            <person name="Salamov A.A."/>
            <person name="Brown D.W."/>
            <person name="Nagy L.G."/>
            <person name="Floudas D."/>
            <person name="Held B.W."/>
            <person name="Levasseur A."/>
            <person name="Lombard V."/>
            <person name="Morin E."/>
            <person name="Otillar R."/>
            <person name="Lindquist E.A."/>
            <person name="Sun H."/>
            <person name="LaButti K.M."/>
            <person name="Schmutz J."/>
            <person name="Jabbour D."/>
            <person name="Luo H."/>
            <person name="Baker S.E."/>
            <person name="Pisabarro A.G."/>
            <person name="Walton J.D."/>
            <person name="Blanchette R.A."/>
            <person name="Henrissat B."/>
            <person name="Martin F."/>
            <person name="Cullen D."/>
            <person name="Hibbett D.S."/>
            <person name="Grigoriev I.V."/>
        </authorList>
    </citation>
    <scope>NUCLEOTIDE SEQUENCE [LARGE SCALE GENOMIC DNA]</scope>
    <source>
        <strain evidence="3">FD-172 SS1</strain>
    </source>
</reference>
<name>A0A067MR98_BOTB1</name>
<feature type="signal peptide" evidence="1">
    <location>
        <begin position="1"/>
        <end position="18"/>
    </location>
</feature>
<feature type="chain" id="PRO_5001641494" evidence="1">
    <location>
        <begin position="19"/>
        <end position="81"/>
    </location>
</feature>
<protein>
    <submittedName>
        <fullName evidence="2">Uncharacterized protein</fullName>
    </submittedName>
</protein>
<keyword evidence="3" id="KW-1185">Reference proteome</keyword>
<sequence>MHFARLLAFGLYAGYAAAASKEAVVRDTQPSGSCSQKGGPCGTSIGTCSGNLECCDHLQCEPRADGEQSGWDGVCVRFITP</sequence>
<dbReference type="InParanoid" id="A0A067MR98"/>
<evidence type="ECO:0000256" key="1">
    <source>
        <dbReference type="SAM" id="SignalP"/>
    </source>
</evidence>
<keyword evidence="1" id="KW-0732">Signal</keyword>
<dbReference type="EMBL" id="KL198038">
    <property type="protein sequence ID" value="KDQ14357.1"/>
    <property type="molecule type" value="Genomic_DNA"/>
</dbReference>
<evidence type="ECO:0000313" key="3">
    <source>
        <dbReference type="Proteomes" id="UP000027195"/>
    </source>
</evidence>
<organism evidence="2 3">
    <name type="scientific">Botryobasidium botryosum (strain FD-172 SS1)</name>
    <dbReference type="NCBI Taxonomy" id="930990"/>
    <lineage>
        <taxon>Eukaryota</taxon>
        <taxon>Fungi</taxon>
        <taxon>Dikarya</taxon>
        <taxon>Basidiomycota</taxon>
        <taxon>Agaricomycotina</taxon>
        <taxon>Agaricomycetes</taxon>
        <taxon>Cantharellales</taxon>
        <taxon>Botryobasidiaceae</taxon>
        <taxon>Botryobasidium</taxon>
    </lineage>
</organism>
<dbReference type="AlphaFoldDB" id="A0A067MR98"/>
<proteinExistence type="predicted"/>
<gene>
    <name evidence="2" type="ORF">BOTBODRAFT_66231</name>
</gene>
<dbReference type="HOGENOM" id="CLU_2573578_0_0_1"/>
<accession>A0A067MR98</accession>